<sequence>MEFQDLPTIKLVTKTNIELTGTLKRLTKNKIELVNVSFAISNEVNYDLKIKYEDVKNVIFIYEFEINELYISLLHRLKKHGIEVQILSDGYDSVIFEEKSDVIEDQIESEHERKNADVEDSISNKEDVLENISNESPFIKHAKAVILKFKSIMDGLFNKRI</sequence>
<dbReference type="Proteomes" id="UP001516464">
    <property type="component" value="Unassembled WGS sequence"/>
</dbReference>
<gene>
    <name evidence="1" type="ORF">TCON_1612</name>
</gene>
<reference evidence="1 2" key="1">
    <citation type="submission" date="2019-01" db="EMBL/GenBank/DDBJ databases">
        <title>Genomes sequencing and comparative genomics of infectious freshwater microsporidia, Cucumispora dikerogammari and Thelohania contejeani.</title>
        <authorList>
            <person name="Cormier A."/>
            <person name="Giraud I."/>
            <person name="Wattier R."/>
            <person name="Teixeira M."/>
            <person name="Grandjean F."/>
            <person name="Rigaud T."/>
            <person name="Cordaux R."/>
        </authorList>
    </citation>
    <scope>NUCLEOTIDE SEQUENCE [LARGE SCALE GENOMIC DNA]</scope>
    <source>
        <strain evidence="1">T1</strain>
        <tissue evidence="1">Spores</tissue>
    </source>
</reference>
<protein>
    <submittedName>
        <fullName evidence="1">Uncharacterized protein</fullName>
    </submittedName>
</protein>
<accession>A0ABQ7HYJ2</accession>
<dbReference type="EMBL" id="SBIQ01000119">
    <property type="protein sequence ID" value="KAF7683178.1"/>
    <property type="molecule type" value="Genomic_DNA"/>
</dbReference>
<keyword evidence="2" id="KW-1185">Reference proteome</keyword>
<evidence type="ECO:0000313" key="2">
    <source>
        <dbReference type="Proteomes" id="UP001516464"/>
    </source>
</evidence>
<organism evidence="1 2">
    <name type="scientific">Astathelohania contejeani</name>
    <dbReference type="NCBI Taxonomy" id="164912"/>
    <lineage>
        <taxon>Eukaryota</taxon>
        <taxon>Fungi</taxon>
        <taxon>Fungi incertae sedis</taxon>
        <taxon>Microsporidia</taxon>
        <taxon>Astathelohaniidae</taxon>
        <taxon>Astathelohania</taxon>
    </lineage>
</organism>
<comment type="caution">
    <text evidence="1">The sequence shown here is derived from an EMBL/GenBank/DDBJ whole genome shotgun (WGS) entry which is preliminary data.</text>
</comment>
<proteinExistence type="predicted"/>
<name>A0ABQ7HYJ2_9MICR</name>
<evidence type="ECO:0000313" key="1">
    <source>
        <dbReference type="EMBL" id="KAF7683178.1"/>
    </source>
</evidence>